<keyword evidence="1" id="KW-1133">Transmembrane helix</keyword>
<comment type="caution">
    <text evidence="2">The sequence shown here is derived from an EMBL/GenBank/DDBJ whole genome shotgun (WGS) entry which is preliminary data.</text>
</comment>
<keyword evidence="1" id="KW-0812">Transmembrane</keyword>
<dbReference type="RefSeq" id="WP_160645236.1">
    <property type="nucleotide sequence ID" value="NZ_SIJB01000014.1"/>
</dbReference>
<accession>A0A6N9PZX7</accession>
<evidence type="ECO:0000313" key="3">
    <source>
        <dbReference type="Proteomes" id="UP000448943"/>
    </source>
</evidence>
<name>A0A6N9PZX7_9BACL</name>
<dbReference type="EMBL" id="SIJB01000014">
    <property type="protein sequence ID" value="NBI28446.1"/>
    <property type="molecule type" value="Genomic_DNA"/>
</dbReference>
<feature type="transmembrane region" description="Helical" evidence="1">
    <location>
        <begin position="60"/>
        <end position="91"/>
    </location>
</feature>
<proteinExistence type="predicted"/>
<dbReference type="Proteomes" id="UP000448943">
    <property type="component" value="Unassembled WGS sequence"/>
</dbReference>
<feature type="transmembrane region" description="Helical" evidence="1">
    <location>
        <begin position="15"/>
        <end position="48"/>
    </location>
</feature>
<organism evidence="2 3">
    <name type="scientific">Chengkuizengella marina</name>
    <dbReference type="NCBI Taxonomy" id="2507566"/>
    <lineage>
        <taxon>Bacteria</taxon>
        <taxon>Bacillati</taxon>
        <taxon>Bacillota</taxon>
        <taxon>Bacilli</taxon>
        <taxon>Bacillales</taxon>
        <taxon>Paenibacillaceae</taxon>
        <taxon>Chengkuizengella</taxon>
    </lineage>
</organism>
<evidence type="ECO:0000313" key="2">
    <source>
        <dbReference type="EMBL" id="NBI28446.1"/>
    </source>
</evidence>
<gene>
    <name evidence="2" type="ORF">ERL59_05710</name>
</gene>
<reference evidence="2 3" key="1">
    <citation type="submission" date="2019-01" db="EMBL/GenBank/DDBJ databases">
        <title>Chengkuizengella sp. nov., isolated from deep-sea sediment of East Pacific Ocean.</title>
        <authorList>
            <person name="Yang J."/>
            <person name="Lai Q."/>
            <person name="Shao Z."/>
        </authorList>
    </citation>
    <scope>NUCLEOTIDE SEQUENCE [LARGE SCALE GENOMIC DNA]</scope>
    <source>
        <strain evidence="2 3">YPA3-1-1</strain>
    </source>
</reference>
<keyword evidence="1" id="KW-0472">Membrane</keyword>
<dbReference type="AlphaFoldDB" id="A0A6N9PZX7"/>
<protein>
    <submittedName>
        <fullName evidence="2">Uncharacterized protein</fullName>
    </submittedName>
</protein>
<keyword evidence="3" id="KW-1185">Reference proteome</keyword>
<evidence type="ECO:0000256" key="1">
    <source>
        <dbReference type="SAM" id="Phobius"/>
    </source>
</evidence>
<dbReference type="OrthoDB" id="1925744at2"/>
<sequence length="100" mass="10564">MASKNLKWLTGGLEAILGIPVIGGSIVIGFAWTPLMVMLLLHIVTLAVCSKEGSTKTPSIVGIITSCIAWIPIVGMIMHIVTAILLLMSAARSSSQVSRY</sequence>